<protein>
    <submittedName>
        <fullName evidence="2">Helix-turn-helix domain-containing protein</fullName>
    </submittedName>
</protein>
<organism evidence="2 3">
    <name type="scientific">Bacteroides faecis</name>
    <dbReference type="NCBI Taxonomy" id="674529"/>
    <lineage>
        <taxon>Bacteria</taxon>
        <taxon>Pseudomonadati</taxon>
        <taxon>Bacteroidota</taxon>
        <taxon>Bacteroidia</taxon>
        <taxon>Bacteroidales</taxon>
        <taxon>Bacteroidaceae</taxon>
        <taxon>Bacteroides</taxon>
    </lineage>
</organism>
<dbReference type="Proteomes" id="UP001204548">
    <property type="component" value="Unassembled WGS sequence"/>
</dbReference>
<dbReference type="Pfam" id="PF13443">
    <property type="entry name" value="HTH_26"/>
    <property type="match status" value="1"/>
</dbReference>
<sequence length="65" mass="7440">MNKINRIKAVLADKMRTNKWLAEQLDVAPTTVSKWCTNGCQPPLETLIKIANLLECEIQDLVRMK</sequence>
<dbReference type="PROSITE" id="PS50943">
    <property type="entry name" value="HTH_CROC1"/>
    <property type="match status" value="1"/>
</dbReference>
<dbReference type="EMBL" id="JANUTS010000001">
    <property type="protein sequence ID" value="MCS2793812.1"/>
    <property type="molecule type" value="Genomic_DNA"/>
</dbReference>
<evidence type="ECO:0000313" key="2">
    <source>
        <dbReference type="EMBL" id="MCS2793812.1"/>
    </source>
</evidence>
<feature type="domain" description="HTH cro/C1-type" evidence="1">
    <location>
        <begin position="21"/>
        <end position="61"/>
    </location>
</feature>
<dbReference type="Gene3D" id="1.10.260.40">
    <property type="entry name" value="lambda repressor-like DNA-binding domains"/>
    <property type="match status" value="1"/>
</dbReference>
<evidence type="ECO:0000313" key="3">
    <source>
        <dbReference type="Proteomes" id="UP001204548"/>
    </source>
</evidence>
<accession>A0AAW5NZ03</accession>
<proteinExistence type="predicted"/>
<dbReference type="InterPro" id="IPR001387">
    <property type="entry name" value="Cro/C1-type_HTH"/>
</dbReference>
<dbReference type="SUPFAM" id="SSF47413">
    <property type="entry name" value="lambda repressor-like DNA-binding domains"/>
    <property type="match status" value="1"/>
</dbReference>
<dbReference type="SMART" id="SM00530">
    <property type="entry name" value="HTH_XRE"/>
    <property type="match status" value="1"/>
</dbReference>
<gene>
    <name evidence="2" type="ORF">NXW97_17710</name>
</gene>
<dbReference type="InterPro" id="IPR010982">
    <property type="entry name" value="Lambda_DNA-bd_dom_sf"/>
</dbReference>
<comment type="caution">
    <text evidence="2">The sequence shown here is derived from an EMBL/GenBank/DDBJ whole genome shotgun (WGS) entry which is preliminary data.</text>
</comment>
<dbReference type="CDD" id="cd00093">
    <property type="entry name" value="HTH_XRE"/>
    <property type="match status" value="1"/>
</dbReference>
<evidence type="ECO:0000259" key="1">
    <source>
        <dbReference type="PROSITE" id="PS50943"/>
    </source>
</evidence>
<dbReference type="AlphaFoldDB" id="A0AAW5NZ03"/>
<dbReference type="GO" id="GO:0003677">
    <property type="term" value="F:DNA binding"/>
    <property type="evidence" value="ECO:0007669"/>
    <property type="project" value="InterPro"/>
</dbReference>
<reference evidence="2" key="1">
    <citation type="submission" date="2022-08" db="EMBL/GenBank/DDBJ databases">
        <title>Genome Sequencing of Bacteroides fragilis Group Isolates with Nanopore Technology.</title>
        <authorList>
            <person name="Tisza M.J."/>
            <person name="Smith D."/>
            <person name="Dekker J.P."/>
        </authorList>
    </citation>
    <scope>NUCLEOTIDE SEQUENCE</scope>
    <source>
        <strain evidence="2">BFG-351</strain>
    </source>
</reference>
<name>A0AAW5NZ03_9BACE</name>